<feature type="domain" description="SUN" evidence="6">
    <location>
        <begin position="79"/>
        <end position="303"/>
    </location>
</feature>
<evidence type="ECO:0000256" key="3">
    <source>
        <dbReference type="ARBA" id="ARBA00022989"/>
    </source>
</evidence>
<keyword evidence="3" id="KW-1133">Transmembrane helix</keyword>
<dbReference type="Proteomes" id="UP000230002">
    <property type="component" value="Unassembled WGS sequence"/>
</dbReference>
<dbReference type="AlphaFoldDB" id="A0A2G8SB87"/>
<evidence type="ECO:0000256" key="5">
    <source>
        <dbReference type="SAM" id="MobiDB-lite"/>
    </source>
</evidence>
<accession>A0A2G8SB87</accession>
<dbReference type="Gene3D" id="2.60.120.260">
    <property type="entry name" value="Galactose-binding domain-like"/>
    <property type="match status" value="1"/>
</dbReference>
<feature type="compositionally biased region" description="Basic and acidic residues" evidence="5">
    <location>
        <begin position="1"/>
        <end position="25"/>
    </location>
</feature>
<reference evidence="7 8" key="1">
    <citation type="journal article" date="2015" name="Sci. Rep.">
        <title>Chromosome-level genome map provides insights into diverse defense mechanisms in the medicinal fungus Ganoderma sinense.</title>
        <authorList>
            <person name="Zhu Y."/>
            <person name="Xu J."/>
            <person name="Sun C."/>
            <person name="Zhou S."/>
            <person name="Xu H."/>
            <person name="Nelson D.R."/>
            <person name="Qian J."/>
            <person name="Song J."/>
            <person name="Luo H."/>
            <person name="Xiang L."/>
            <person name="Li Y."/>
            <person name="Xu Z."/>
            <person name="Ji A."/>
            <person name="Wang L."/>
            <person name="Lu S."/>
            <person name="Hayward A."/>
            <person name="Sun W."/>
            <person name="Li X."/>
            <person name="Schwartz D.C."/>
            <person name="Wang Y."/>
            <person name="Chen S."/>
        </authorList>
    </citation>
    <scope>NUCLEOTIDE SEQUENCE [LARGE SCALE GENOMIC DNA]</scope>
    <source>
        <strain evidence="7 8">ZZ0214-1</strain>
    </source>
</reference>
<keyword evidence="8" id="KW-1185">Reference proteome</keyword>
<evidence type="ECO:0000256" key="1">
    <source>
        <dbReference type="ARBA" id="ARBA00004370"/>
    </source>
</evidence>
<proteinExistence type="predicted"/>
<protein>
    <recommendedName>
        <fullName evidence="6">SUN domain-containing protein</fullName>
    </recommendedName>
</protein>
<feature type="region of interest" description="Disordered" evidence="5">
    <location>
        <begin position="1"/>
        <end position="47"/>
    </location>
</feature>
<evidence type="ECO:0000313" key="8">
    <source>
        <dbReference type="Proteomes" id="UP000230002"/>
    </source>
</evidence>
<comment type="caution">
    <text evidence="7">The sequence shown here is derived from an EMBL/GenBank/DDBJ whole genome shotgun (WGS) entry which is preliminary data.</text>
</comment>
<dbReference type="GO" id="GO:0034993">
    <property type="term" value="C:meiotic nuclear membrane microtubule tethering complex"/>
    <property type="evidence" value="ECO:0007669"/>
    <property type="project" value="TreeGrafter"/>
</dbReference>
<evidence type="ECO:0000256" key="2">
    <source>
        <dbReference type="ARBA" id="ARBA00022692"/>
    </source>
</evidence>
<name>A0A2G8SB87_9APHY</name>
<keyword evidence="2" id="KW-0812">Transmembrane</keyword>
<dbReference type="OrthoDB" id="342281at2759"/>
<evidence type="ECO:0000259" key="6">
    <source>
        <dbReference type="PROSITE" id="PS51469"/>
    </source>
</evidence>
<sequence>MDGPYDPRRWTYETSRPESRRRADPAKVQPADIATQHSGVQDPGLANSVQPNFAVRDPQPRSAVRASALTVFWHVKSKSARTDLDPTLKAYVDRAVERAISRALRDPVGRRDFALLADGAILLPELTEVVTSDGMRRGRDRGTRPEVALNDDMRIGNCWSIPGTNGQLGFRLATMIRPTHVSIDHIPTEIAADISRAPREVALWGGVDGPYEDILRNFTYSRRVNLPTLYGRSAPFTTHGYNFTLLAHFEYDIRAPTHIQTFRLLPYVVESDMVFGVVVLEILSNWGGKSTCLYRVRVHGEVADVPL</sequence>
<comment type="subcellular location">
    <subcellularLocation>
        <location evidence="1">Membrane</location>
    </subcellularLocation>
</comment>
<keyword evidence="4" id="KW-0472">Membrane</keyword>
<dbReference type="EMBL" id="AYKW01000012">
    <property type="protein sequence ID" value="PIL31026.1"/>
    <property type="molecule type" value="Genomic_DNA"/>
</dbReference>
<dbReference type="PANTHER" id="PTHR12911:SF8">
    <property type="entry name" value="KLAROID PROTEIN-RELATED"/>
    <property type="match status" value="1"/>
</dbReference>
<dbReference type="PROSITE" id="PS51469">
    <property type="entry name" value="SUN"/>
    <property type="match status" value="1"/>
</dbReference>
<evidence type="ECO:0000256" key="4">
    <source>
        <dbReference type="ARBA" id="ARBA00023136"/>
    </source>
</evidence>
<dbReference type="InterPro" id="IPR012919">
    <property type="entry name" value="SUN_dom"/>
</dbReference>
<dbReference type="Pfam" id="PF07738">
    <property type="entry name" value="Sad1_UNC"/>
    <property type="match status" value="2"/>
</dbReference>
<dbReference type="PANTHER" id="PTHR12911">
    <property type="entry name" value="SAD1/UNC-84-LIKE PROTEIN-RELATED"/>
    <property type="match status" value="1"/>
</dbReference>
<organism evidence="7 8">
    <name type="scientific">Ganoderma sinense ZZ0214-1</name>
    <dbReference type="NCBI Taxonomy" id="1077348"/>
    <lineage>
        <taxon>Eukaryota</taxon>
        <taxon>Fungi</taxon>
        <taxon>Dikarya</taxon>
        <taxon>Basidiomycota</taxon>
        <taxon>Agaricomycotina</taxon>
        <taxon>Agaricomycetes</taxon>
        <taxon>Polyporales</taxon>
        <taxon>Polyporaceae</taxon>
        <taxon>Ganoderma</taxon>
    </lineage>
</organism>
<evidence type="ECO:0000313" key="7">
    <source>
        <dbReference type="EMBL" id="PIL31026.1"/>
    </source>
</evidence>
<dbReference type="GO" id="GO:0043495">
    <property type="term" value="F:protein-membrane adaptor activity"/>
    <property type="evidence" value="ECO:0007669"/>
    <property type="project" value="TreeGrafter"/>
</dbReference>
<dbReference type="STRING" id="1077348.A0A2G8SB87"/>
<dbReference type="InterPro" id="IPR045119">
    <property type="entry name" value="SUN1-5"/>
</dbReference>
<gene>
    <name evidence="7" type="ORF">GSI_05720</name>
</gene>